<evidence type="ECO:0000313" key="5">
    <source>
        <dbReference type="Proteomes" id="UP001164963"/>
    </source>
</evidence>
<dbReference type="Pfam" id="PF01648">
    <property type="entry name" value="ACPS"/>
    <property type="match status" value="1"/>
</dbReference>
<evidence type="ECO:0000256" key="1">
    <source>
        <dbReference type="ARBA" id="ARBA00010990"/>
    </source>
</evidence>
<comment type="similarity">
    <text evidence="1">Belongs to the P-Pant transferase superfamily. Gsp/Sfp/HetI/AcpT family.</text>
</comment>
<dbReference type="EMBL" id="CP098740">
    <property type="protein sequence ID" value="UZK57796.1"/>
    <property type="molecule type" value="Genomic_DNA"/>
</dbReference>
<dbReference type="GO" id="GO:0016740">
    <property type="term" value="F:transferase activity"/>
    <property type="evidence" value="ECO:0007669"/>
    <property type="project" value="UniProtKB-KW"/>
</dbReference>
<evidence type="ECO:0000313" key="4">
    <source>
        <dbReference type="EMBL" id="UZK57796.1"/>
    </source>
</evidence>
<keyword evidence="5" id="KW-1185">Reference proteome</keyword>
<dbReference type="Proteomes" id="UP001164963">
    <property type="component" value="Chromosome"/>
</dbReference>
<gene>
    <name evidence="4" type="ORF">NEH16_30175</name>
</gene>
<dbReference type="InterPro" id="IPR037143">
    <property type="entry name" value="4-PPantetheinyl_Trfase_dom_sf"/>
</dbReference>
<evidence type="ECO:0000259" key="3">
    <source>
        <dbReference type="Pfam" id="PF01648"/>
    </source>
</evidence>
<reference evidence="4" key="1">
    <citation type="journal article" date="2022" name="Front. Microbiol.">
        <title>Mirubactin C rescues the lethal effect of cell wall biosynthesis mutations in Bacillus subtilis.</title>
        <authorList>
            <person name="Kepplinger B."/>
            <person name="Wen X."/>
            <person name="Tyler A.R."/>
            <person name="Kim B.Y."/>
            <person name="Brown J."/>
            <person name="Banks P."/>
            <person name="Dashti Y."/>
            <person name="Mackenzie E.S."/>
            <person name="Wills C."/>
            <person name="Kawai Y."/>
            <person name="Waldron K.J."/>
            <person name="Allenby N.E.E."/>
            <person name="Wu L.J."/>
            <person name="Hall M.J."/>
            <person name="Errington J."/>
        </authorList>
    </citation>
    <scope>NUCLEOTIDE SEQUENCE</scope>
    <source>
        <strain evidence="4">MDA8-470</strain>
    </source>
</reference>
<dbReference type="InterPro" id="IPR008278">
    <property type="entry name" value="4-PPantetheinyl_Trfase_dom"/>
</dbReference>
<keyword evidence="2 4" id="KW-0808">Transferase</keyword>
<organism evidence="4 5">
    <name type="scientific">Streptomyces drozdowiczii</name>
    <dbReference type="NCBI Taxonomy" id="202862"/>
    <lineage>
        <taxon>Bacteria</taxon>
        <taxon>Bacillati</taxon>
        <taxon>Actinomycetota</taxon>
        <taxon>Actinomycetes</taxon>
        <taxon>Kitasatosporales</taxon>
        <taxon>Streptomycetaceae</taxon>
        <taxon>Streptomyces</taxon>
    </lineage>
</organism>
<dbReference type="PANTHER" id="PTHR12215">
    <property type="entry name" value="PHOSPHOPANTETHEINE TRANSFERASE"/>
    <property type="match status" value="1"/>
</dbReference>
<evidence type="ECO:0000256" key="2">
    <source>
        <dbReference type="ARBA" id="ARBA00022679"/>
    </source>
</evidence>
<sequence length="231" mass="23903">MSAPPRVRLRTLSLPAPGEPSPFPVPGCLDAGELARAAGFAGPRARLRYVTAHVALREVLAEYTGTDAARLRFGRDRPGGTGGGPGGRPVLLGFPDGPHFSLSHSHDLIMIAVAALPVGVDVQRVPRTGTVEALLPRLHPAERAGLLRVPRAARAAAFARLWTRKEAYLKGLGTGLARGLAADCLLDGTQPAGWHVRDLAAPPGYAAATAVAYPSAPEAGPLPAIHCPGTA</sequence>
<feature type="domain" description="4'-phosphopantetheinyl transferase" evidence="3">
    <location>
        <begin position="117"/>
        <end position="181"/>
    </location>
</feature>
<name>A0ABY6Q0Z2_9ACTN</name>
<protein>
    <submittedName>
        <fullName evidence="4">4'-phosphopantetheinyl transferase superfamily protein</fullName>
    </submittedName>
</protein>
<accession>A0ABY6Q0Z2</accession>
<dbReference type="PANTHER" id="PTHR12215:SF10">
    <property type="entry name" value="L-AMINOADIPATE-SEMIALDEHYDE DEHYDROGENASE-PHOSPHOPANTETHEINYL TRANSFERASE"/>
    <property type="match status" value="1"/>
</dbReference>
<dbReference type="SUPFAM" id="SSF56214">
    <property type="entry name" value="4'-phosphopantetheinyl transferase"/>
    <property type="match status" value="2"/>
</dbReference>
<dbReference type="RefSeq" id="WP_265546214.1">
    <property type="nucleotide sequence ID" value="NZ_CP098740.1"/>
</dbReference>
<dbReference type="InterPro" id="IPR050559">
    <property type="entry name" value="P-Pant_transferase_sf"/>
</dbReference>
<dbReference type="Gene3D" id="3.90.470.20">
    <property type="entry name" value="4'-phosphopantetheinyl transferase domain"/>
    <property type="match status" value="1"/>
</dbReference>
<proteinExistence type="inferred from homology"/>